<comment type="subcellular location">
    <subcellularLocation>
        <location evidence="2">Cytoplasm</location>
    </subcellularLocation>
</comment>
<reference evidence="24" key="2">
    <citation type="journal article" date="2015" name="ISME J.">
        <title>A new class of marine Euryarchaeota group II from the Mediterranean deep chlorophyll maximum.</title>
        <authorList>
            <person name="Martin-Cuadrado A.B."/>
            <person name="Garcia-Heredia I."/>
            <person name="Molto A.G."/>
            <person name="Lopez-Ubeda R."/>
            <person name="Kimes N."/>
            <person name="Lopez-Garcia P."/>
            <person name="Moreira D."/>
            <person name="Rodriguez-Valera F."/>
        </authorList>
    </citation>
    <scope>NUCLEOTIDE SEQUENCE</scope>
</reference>
<keyword evidence="7 15" id="KW-0548">Nucleotidyltransferase</keyword>
<feature type="domain" description="RNA polymerase beta subunit protrusion" evidence="20">
    <location>
        <begin position="184"/>
        <end position="446"/>
    </location>
</feature>
<feature type="domain" description="RNA polymerase beta subunit protrusion" evidence="20">
    <location>
        <begin position="14"/>
        <end position="157"/>
    </location>
</feature>
<dbReference type="Gene3D" id="2.40.50.150">
    <property type="match status" value="1"/>
</dbReference>
<dbReference type="PROSITE" id="PS01166">
    <property type="entry name" value="RNA_POL_BETA"/>
    <property type="match status" value="1"/>
</dbReference>
<evidence type="ECO:0000256" key="3">
    <source>
        <dbReference type="ARBA" id="ARBA00006835"/>
    </source>
</evidence>
<proteinExistence type="inferred from homology"/>
<keyword evidence="4 15" id="KW-0240">DNA-directed RNA polymerase</keyword>
<comment type="cofactor">
    <cofactor evidence="1">
        <name>Zn(2+)</name>
        <dbReference type="ChEBI" id="CHEBI:29105"/>
    </cofactor>
</comment>
<evidence type="ECO:0000256" key="16">
    <source>
        <dbReference type="SAM" id="MobiDB-lite"/>
    </source>
</evidence>
<evidence type="ECO:0000256" key="15">
    <source>
        <dbReference type="RuleBase" id="RU363031"/>
    </source>
</evidence>
<dbReference type="GO" id="GO:0003899">
    <property type="term" value="F:DNA-directed RNA polymerase activity"/>
    <property type="evidence" value="ECO:0007669"/>
    <property type="project" value="UniProtKB-EC"/>
</dbReference>
<evidence type="ECO:0000259" key="21">
    <source>
        <dbReference type="Pfam" id="PF04565"/>
    </source>
</evidence>
<evidence type="ECO:0000256" key="4">
    <source>
        <dbReference type="ARBA" id="ARBA00022478"/>
    </source>
</evidence>
<dbReference type="Pfam" id="PF00562">
    <property type="entry name" value="RNA_pol_Rpb2_6"/>
    <property type="match status" value="1"/>
</dbReference>
<dbReference type="InterPro" id="IPR007642">
    <property type="entry name" value="RNA_pol_Rpb2_2"/>
</dbReference>
<keyword evidence="10" id="KW-0238">DNA-binding</keyword>
<evidence type="ECO:0000256" key="12">
    <source>
        <dbReference type="ARBA" id="ARBA00025838"/>
    </source>
</evidence>
<evidence type="ECO:0000259" key="19">
    <source>
        <dbReference type="Pfam" id="PF04561"/>
    </source>
</evidence>
<sequence length="1240" mass="139543">MKEIVDSYFQRRSLVNHQLMSYNDTILGGEGRKSRMEKIVRNIRVGTDEDIELIPGGVDGGGAIKLDVLEKEIYVRLKGLRLGNPTIREANGAEHPATPLECRIRKLTYFSPIYMDFVIYRDDIPPEPGQTHGSIEESSVHIGNLPIMVRSARCNLHPDHIAGSQDSPRKLSPHTSADDAEYHETLLRKFGEDPMDPGGYFIINGTERVLISMEDLAPNRVTVEKNKKYAHETEVAKIFSQKDGVRKPLNVEKRRDGMLMVKIPSAGTAAIPVVLLMRALGMENDREIFAAIAGPVEAMKYTVANLNEVKDNEEYGVETTEEAIAWLEKKFAHGQQKEYRESRIQNMLDKELLPHLGATSDAREKKAIFLGRIVRQVLEMAITNRDPNDKDHYANKRVRLAGDLIEDLFRVSLQQLARDLKYQLERHHNRKRDLKINACLRPDVLTSKIMHALATGNWVGGRSGVSQLLDRTTYLAALSHMRRVTSPLVRSQPHFEARDLHPTHWGRLCPNETPEGQNCGLVKNAAQMIDVSEEVAESEVKELLKEAGVDDSPAGWADGSRIHVNGDIFGLHKRPNKLVSQFKRRRRSGRIRPEVSIRHDSENKDVFINTDRGRILRPLLVLEEGNLVLTKRTLDGLRAGELSFNDLVSTGVVEWIDAEEEEDLLIAPRPFDLPEFSPKYSRPINPAKVEWMNLGDMVNKKDAELSVEVQLPNGETVTEEFSVPLNYYQEDIEKLSTQQTKQNKVLVYTHVEIDPQLILGVCASLVPYPEHNSTPRVTGGTAMVKQSLGLPSSNYRLRPDTRAHIMHYPQQSIVGTRAMKSTGFRQRPGGQNFVVAIMSHHGYNMQDAIIMNRASVERSLGRSSFIRTYNAENKRFPGGQEERIEVPGTGLDEIKGLKSFNSYSHLERDGLPVPEEFLTSGAPDSKVLVGKTSPPRFLEESAGAFLQAQERRESSMMVRNGEYGWVDNVFVTESLDSGRLVRITLRTNKIPELGDKFASRHGQKGIIGRLVDEEDMPFTVNGVIPDVLINPHAIPSRMTVAHVLEMIGGKVGSMEGRQIDGTAFTGEKEESLRSGLLRNGYNHTGRETMVSGETGEEYPADVFVGVIYYQRLHHLVSSKLHARSRGRVQILTRQPTEGRARQGGLRFGEMERDCLISHGASMVIKDRLLDESDGWNLMVCNTRGCGHIAYFDWKRRTTVCPYCGDRADVHTVQTSYAFKLLLDEMKSLGVAMRLELEDRK</sequence>
<evidence type="ECO:0000259" key="22">
    <source>
        <dbReference type="Pfam" id="PF04566"/>
    </source>
</evidence>
<name>A0A1B1TCD6_9ARCH</name>
<dbReference type="InterPro" id="IPR015712">
    <property type="entry name" value="DNA-dir_RNA_pol_su2"/>
</dbReference>
<feature type="domain" description="RNA polymerase Rpb2" evidence="21">
    <location>
        <begin position="467"/>
        <end position="531"/>
    </location>
</feature>
<dbReference type="InterPro" id="IPR007645">
    <property type="entry name" value="RNA_pol_Rpb2_3"/>
</dbReference>
<protein>
    <recommendedName>
        <fullName evidence="15">DNA-directed RNA polymerase subunit beta</fullName>
        <ecNumber evidence="15">2.7.7.6</ecNumber>
    </recommendedName>
</protein>
<evidence type="ECO:0000256" key="2">
    <source>
        <dbReference type="ARBA" id="ARBA00004496"/>
    </source>
</evidence>
<evidence type="ECO:0000256" key="9">
    <source>
        <dbReference type="ARBA" id="ARBA00022833"/>
    </source>
</evidence>
<feature type="region of interest" description="Disordered" evidence="16">
    <location>
        <begin position="158"/>
        <end position="177"/>
    </location>
</feature>
<evidence type="ECO:0000259" key="17">
    <source>
        <dbReference type="Pfam" id="PF00562"/>
    </source>
</evidence>
<evidence type="ECO:0000256" key="13">
    <source>
        <dbReference type="ARBA" id="ARBA00048552"/>
    </source>
</evidence>
<dbReference type="GO" id="GO:0005737">
    <property type="term" value="C:cytoplasm"/>
    <property type="evidence" value="ECO:0007669"/>
    <property type="project" value="UniProtKB-SubCell"/>
</dbReference>
<evidence type="ECO:0000256" key="1">
    <source>
        <dbReference type="ARBA" id="ARBA00001947"/>
    </source>
</evidence>
<keyword evidence="6 15" id="KW-0808">Transferase</keyword>
<dbReference type="PANTHER" id="PTHR20856">
    <property type="entry name" value="DNA-DIRECTED RNA POLYMERASE I SUBUNIT 2"/>
    <property type="match status" value="1"/>
</dbReference>
<dbReference type="InterPro" id="IPR007121">
    <property type="entry name" value="RNA_pol_bsu_CS"/>
</dbReference>
<dbReference type="GO" id="GO:0006351">
    <property type="term" value="P:DNA-templated transcription"/>
    <property type="evidence" value="ECO:0007669"/>
    <property type="project" value="InterPro"/>
</dbReference>
<dbReference type="GO" id="GO:0003677">
    <property type="term" value="F:DNA binding"/>
    <property type="evidence" value="ECO:0007669"/>
    <property type="project" value="UniProtKB-KW"/>
</dbReference>
<dbReference type="InterPro" id="IPR007120">
    <property type="entry name" value="DNA-dir_RNAP_su2_dom"/>
</dbReference>
<comment type="catalytic activity">
    <reaction evidence="13 15">
        <text>RNA(n) + a ribonucleoside 5'-triphosphate = RNA(n+1) + diphosphate</text>
        <dbReference type="Rhea" id="RHEA:21248"/>
        <dbReference type="Rhea" id="RHEA-COMP:14527"/>
        <dbReference type="Rhea" id="RHEA-COMP:17342"/>
        <dbReference type="ChEBI" id="CHEBI:33019"/>
        <dbReference type="ChEBI" id="CHEBI:61557"/>
        <dbReference type="ChEBI" id="CHEBI:140395"/>
        <dbReference type="EC" id="2.7.7.6"/>
    </reaction>
</comment>
<dbReference type="Gene3D" id="3.90.1100.10">
    <property type="match status" value="2"/>
</dbReference>
<dbReference type="NCBIfam" id="NF007175">
    <property type="entry name" value="PRK09606.1"/>
    <property type="match status" value="1"/>
</dbReference>
<organism evidence="24">
    <name type="scientific">uncultured Poseidoniia archaeon</name>
    <dbReference type="NCBI Taxonomy" id="1697135"/>
    <lineage>
        <taxon>Archaea</taxon>
        <taxon>Methanobacteriati</taxon>
        <taxon>Thermoplasmatota</taxon>
        <taxon>Candidatus Poseidoniia</taxon>
        <taxon>environmental samples</taxon>
    </lineage>
</organism>
<feature type="domain" description="RNA polymerase Rpb2" evidence="23">
    <location>
        <begin position="644"/>
        <end position="755"/>
    </location>
</feature>
<dbReference type="InterPro" id="IPR007646">
    <property type="entry name" value="RNA_pol_Rpb2_4"/>
</dbReference>
<dbReference type="Gene3D" id="3.90.1800.10">
    <property type="entry name" value="RNA polymerase alpha subunit dimerisation domain"/>
    <property type="match status" value="1"/>
</dbReference>
<dbReference type="Gene3D" id="2.40.270.10">
    <property type="entry name" value="DNA-directed RNA polymerase, subunit 2, domain 6"/>
    <property type="match status" value="1"/>
</dbReference>
<evidence type="ECO:0000313" key="24">
    <source>
        <dbReference type="EMBL" id="ANV79947.1"/>
    </source>
</evidence>
<evidence type="ECO:0000256" key="5">
    <source>
        <dbReference type="ARBA" id="ARBA00022490"/>
    </source>
</evidence>
<evidence type="ECO:0000256" key="11">
    <source>
        <dbReference type="ARBA" id="ARBA00023163"/>
    </source>
</evidence>
<evidence type="ECO:0000259" key="23">
    <source>
        <dbReference type="Pfam" id="PF04567"/>
    </source>
</evidence>
<dbReference type="AlphaFoldDB" id="A0A1B1TCD6"/>
<dbReference type="InterPro" id="IPR007644">
    <property type="entry name" value="RNA_pol_bsu_protrusion"/>
</dbReference>
<feature type="domain" description="RNA polymerase Rpb2" evidence="19">
    <location>
        <begin position="219"/>
        <end position="399"/>
    </location>
</feature>
<dbReference type="NCBIfam" id="NF006335">
    <property type="entry name" value="PRK08565.1"/>
    <property type="match status" value="1"/>
</dbReference>
<keyword evidence="11 15" id="KW-0804">Transcription</keyword>
<comment type="function">
    <text evidence="15">DNA-dependent RNA polymerase catalyzes the transcription of DNA into RNA using the four ribonucleoside triphosphates as substrates.</text>
</comment>
<dbReference type="Pfam" id="PF04561">
    <property type="entry name" value="RNA_pol_Rpb2_2"/>
    <property type="match status" value="1"/>
</dbReference>
<dbReference type="EMBL" id="KP211862">
    <property type="protein sequence ID" value="ANV79947.1"/>
    <property type="molecule type" value="Genomic_DNA"/>
</dbReference>
<feature type="domain" description="RNA polymerase Rpb2" evidence="22">
    <location>
        <begin position="562"/>
        <end position="623"/>
    </location>
</feature>
<evidence type="ECO:0000256" key="7">
    <source>
        <dbReference type="ARBA" id="ARBA00022695"/>
    </source>
</evidence>
<reference evidence="24" key="1">
    <citation type="submission" date="2014-11" db="EMBL/GenBank/DDBJ databases">
        <authorList>
            <person name="Zhu J."/>
            <person name="Qi W."/>
            <person name="Song R."/>
        </authorList>
    </citation>
    <scope>NUCLEOTIDE SEQUENCE</scope>
</reference>
<evidence type="ECO:0000256" key="10">
    <source>
        <dbReference type="ARBA" id="ARBA00023125"/>
    </source>
</evidence>
<evidence type="ECO:0000256" key="6">
    <source>
        <dbReference type="ARBA" id="ARBA00022679"/>
    </source>
</evidence>
<dbReference type="NCBIfam" id="TIGR03670">
    <property type="entry name" value="rpoB_arch"/>
    <property type="match status" value="1"/>
</dbReference>
<evidence type="ECO:0000259" key="20">
    <source>
        <dbReference type="Pfam" id="PF04563"/>
    </source>
</evidence>
<evidence type="ECO:0000256" key="8">
    <source>
        <dbReference type="ARBA" id="ARBA00022723"/>
    </source>
</evidence>
<feature type="domain" description="RNA polymerase Rpb2" evidence="18">
    <location>
        <begin position="1143"/>
        <end position="1236"/>
    </location>
</feature>
<dbReference type="InterPro" id="IPR019969">
    <property type="entry name" value="RNAP_Rpo2"/>
</dbReference>
<dbReference type="GO" id="GO:0008270">
    <property type="term" value="F:zinc ion binding"/>
    <property type="evidence" value="ECO:0007669"/>
    <property type="project" value="InterPro"/>
</dbReference>
<keyword evidence="5" id="KW-0963">Cytoplasm</keyword>
<dbReference type="Pfam" id="PF04563">
    <property type="entry name" value="RNA_pol_Rpb2_1"/>
    <property type="match status" value="2"/>
</dbReference>
<dbReference type="InterPro" id="IPR007647">
    <property type="entry name" value="RNA_pol_Rpb2_5"/>
</dbReference>
<dbReference type="Pfam" id="PF04565">
    <property type="entry name" value="RNA_pol_Rpb2_3"/>
    <property type="match status" value="1"/>
</dbReference>
<dbReference type="InterPro" id="IPR014724">
    <property type="entry name" value="RNA_pol_RPB2_OB-fold"/>
</dbReference>
<dbReference type="EC" id="2.7.7.6" evidence="15"/>
<comment type="similarity">
    <text evidence="3 14">Belongs to the RNA polymerase beta chain family.</text>
</comment>
<feature type="domain" description="DNA-directed RNA polymerase subunit 2 hybrid-binding" evidence="17">
    <location>
        <begin position="762"/>
        <end position="1141"/>
    </location>
</feature>
<accession>A0A1B1TCD6</accession>
<keyword evidence="9" id="KW-0862">Zinc</keyword>
<evidence type="ECO:0000259" key="18">
    <source>
        <dbReference type="Pfam" id="PF04560"/>
    </source>
</evidence>
<dbReference type="GO" id="GO:0000428">
    <property type="term" value="C:DNA-directed RNA polymerase complex"/>
    <property type="evidence" value="ECO:0007669"/>
    <property type="project" value="UniProtKB-KW"/>
</dbReference>
<dbReference type="SUPFAM" id="SSF64484">
    <property type="entry name" value="beta and beta-prime subunits of DNA dependent RNA-polymerase"/>
    <property type="match status" value="1"/>
</dbReference>
<keyword evidence="8" id="KW-0479">Metal-binding</keyword>
<dbReference type="GO" id="GO:0032549">
    <property type="term" value="F:ribonucleoside binding"/>
    <property type="evidence" value="ECO:0007669"/>
    <property type="project" value="InterPro"/>
</dbReference>
<dbReference type="InterPro" id="IPR007641">
    <property type="entry name" value="RNA_pol_Rpb2_7"/>
</dbReference>
<dbReference type="Pfam" id="PF04566">
    <property type="entry name" value="RNA_pol_Rpb2_4"/>
    <property type="match status" value="1"/>
</dbReference>
<evidence type="ECO:0000256" key="14">
    <source>
        <dbReference type="RuleBase" id="RU000434"/>
    </source>
</evidence>
<dbReference type="Pfam" id="PF04560">
    <property type="entry name" value="RNA_pol_Rpb2_7"/>
    <property type="match status" value="1"/>
</dbReference>
<comment type="subunit">
    <text evidence="12">Part of the RNA polymerase complex.</text>
</comment>
<dbReference type="Pfam" id="PF04567">
    <property type="entry name" value="RNA_pol_Rpb2_5"/>
    <property type="match status" value="1"/>
</dbReference>
<dbReference type="CDD" id="cd00653">
    <property type="entry name" value="RNA_pol_B_RPB2"/>
    <property type="match status" value="1"/>
</dbReference>
<dbReference type="InterPro" id="IPR037033">
    <property type="entry name" value="DNA-dir_RNAP_su2_hyb_sf"/>
</dbReference>